<dbReference type="Gene3D" id="3.90.79.10">
    <property type="entry name" value="Nucleoside Triphosphate Pyrophosphohydrolase"/>
    <property type="match status" value="1"/>
</dbReference>
<dbReference type="GO" id="GO:0003824">
    <property type="term" value="F:catalytic activity"/>
    <property type="evidence" value="ECO:0007669"/>
    <property type="project" value="UniProtKB-ARBA"/>
</dbReference>
<evidence type="ECO:0000313" key="2">
    <source>
        <dbReference type="EMBL" id="PEH42592.1"/>
    </source>
</evidence>
<evidence type="ECO:0000313" key="3">
    <source>
        <dbReference type="Proteomes" id="UP000220629"/>
    </source>
</evidence>
<dbReference type="SUPFAM" id="SSF55811">
    <property type="entry name" value="Nudix"/>
    <property type="match status" value="1"/>
</dbReference>
<organism evidence="2 3">
    <name type="scientific">Burkholderia gladioli</name>
    <name type="common">Pseudomonas marginata</name>
    <name type="synonym">Phytomonas marginata</name>
    <dbReference type="NCBI Taxonomy" id="28095"/>
    <lineage>
        <taxon>Bacteria</taxon>
        <taxon>Pseudomonadati</taxon>
        <taxon>Pseudomonadota</taxon>
        <taxon>Betaproteobacteria</taxon>
        <taxon>Burkholderiales</taxon>
        <taxon>Burkholderiaceae</taxon>
        <taxon>Burkholderia</taxon>
    </lineage>
</organism>
<gene>
    <name evidence="2" type="ORF">CRM94_10755</name>
</gene>
<dbReference type="EMBL" id="PDDY01000001">
    <property type="protein sequence ID" value="PEH42592.1"/>
    <property type="molecule type" value="Genomic_DNA"/>
</dbReference>
<name>A0A2A7SGE9_BURGA</name>
<accession>A0A2A7SGE9</accession>
<dbReference type="PROSITE" id="PS51462">
    <property type="entry name" value="NUDIX"/>
    <property type="match status" value="1"/>
</dbReference>
<dbReference type="CDD" id="cd02883">
    <property type="entry name" value="NUDIX_Hydrolase"/>
    <property type="match status" value="1"/>
</dbReference>
<proteinExistence type="predicted"/>
<feature type="domain" description="Nudix hydrolase" evidence="1">
    <location>
        <begin position="45"/>
        <end position="176"/>
    </location>
</feature>
<comment type="caution">
    <text evidence="2">The sequence shown here is derived from an EMBL/GenBank/DDBJ whole genome shotgun (WGS) entry which is preliminary data.</text>
</comment>
<evidence type="ECO:0000259" key="1">
    <source>
        <dbReference type="PROSITE" id="PS51462"/>
    </source>
</evidence>
<dbReference type="Proteomes" id="UP000220629">
    <property type="component" value="Unassembled WGS sequence"/>
</dbReference>
<protein>
    <recommendedName>
        <fullName evidence="1">Nudix hydrolase domain-containing protein</fullName>
    </recommendedName>
</protein>
<dbReference type="InterPro" id="IPR015797">
    <property type="entry name" value="NUDIX_hydrolase-like_dom_sf"/>
</dbReference>
<sequence length="187" mass="21381">MHPHFYMTFLIHDLEIRGNKLEVTSNTIADGVNVIWKVEFPPRDLPVRQVYGLIFDEQGRMLVCNDRGRYNLPGGHPEHDEDWLQTLERECIEEAQAEYQRPMYLGYVEVTETRGGVTEVYAQLRFVAALSHLRPEAPDPVTGRAYAREFHPPGDVARLLGWGLHGDRQIEDGAALWAIASRRGEQS</sequence>
<dbReference type="Pfam" id="PF00293">
    <property type="entry name" value="NUDIX"/>
    <property type="match status" value="1"/>
</dbReference>
<reference evidence="3" key="1">
    <citation type="submission" date="2017-09" db="EMBL/GenBank/DDBJ databases">
        <title>FDA dAtabase for Regulatory Grade micrObial Sequences (FDA-ARGOS): Supporting development and validation of Infectious Disease Dx tests.</title>
        <authorList>
            <person name="Minogue T."/>
            <person name="Wolcott M."/>
            <person name="Wasieloski L."/>
            <person name="Aguilar W."/>
            <person name="Moore D."/>
            <person name="Tallon L."/>
            <person name="Sadzewicz L."/>
            <person name="Ott S."/>
            <person name="Zhao X."/>
            <person name="Nagaraj S."/>
            <person name="Vavikolanu K."/>
            <person name="Aluvathingal J."/>
            <person name="Nadendla S."/>
            <person name="Sichtig H."/>
        </authorList>
    </citation>
    <scope>NUCLEOTIDE SEQUENCE [LARGE SCALE GENOMIC DNA]</scope>
    <source>
        <strain evidence="3">FDAARGOS_390</strain>
    </source>
</reference>
<dbReference type="AlphaFoldDB" id="A0A2A7SGE9"/>
<dbReference type="InterPro" id="IPR000086">
    <property type="entry name" value="NUDIX_hydrolase_dom"/>
</dbReference>